<feature type="transmembrane region" description="Helical" evidence="5">
    <location>
        <begin position="505"/>
        <end position="528"/>
    </location>
</feature>
<evidence type="ECO:0000256" key="3">
    <source>
        <dbReference type="ARBA" id="ARBA00022989"/>
    </source>
</evidence>
<dbReference type="EMBL" id="JBHLTG010000007">
    <property type="protein sequence ID" value="MFC0681326.1"/>
    <property type="molecule type" value="Genomic_DNA"/>
</dbReference>
<dbReference type="InterPro" id="IPR006311">
    <property type="entry name" value="TAT_signal"/>
</dbReference>
<dbReference type="NCBIfam" id="TIGR03061">
    <property type="entry name" value="pip_yhgE_Nterm"/>
    <property type="match status" value="1"/>
</dbReference>
<evidence type="ECO:0000256" key="1">
    <source>
        <dbReference type="ARBA" id="ARBA00004141"/>
    </source>
</evidence>
<dbReference type="PROSITE" id="PS51318">
    <property type="entry name" value="TAT"/>
    <property type="match status" value="1"/>
</dbReference>
<comment type="caution">
    <text evidence="6">The sequence shown here is derived from an EMBL/GenBank/DDBJ whole genome shotgun (WGS) entry which is preliminary data.</text>
</comment>
<feature type="transmembrane region" description="Helical" evidence="5">
    <location>
        <begin position="588"/>
        <end position="612"/>
    </location>
</feature>
<name>A0ABV6RWH3_9GAMM</name>
<feature type="transmembrane region" description="Helical" evidence="5">
    <location>
        <begin position="535"/>
        <end position="554"/>
    </location>
</feature>
<reference evidence="6 7" key="1">
    <citation type="submission" date="2024-09" db="EMBL/GenBank/DDBJ databases">
        <authorList>
            <person name="Sun Q."/>
            <person name="Mori K."/>
        </authorList>
    </citation>
    <scope>NUCLEOTIDE SEQUENCE [LARGE SCALE GENOMIC DNA]</scope>
    <source>
        <strain evidence="6 7">KCTC 23076</strain>
    </source>
</reference>
<gene>
    <name evidence="6" type="ORF">ACFFGH_26140</name>
</gene>
<evidence type="ECO:0000256" key="5">
    <source>
        <dbReference type="SAM" id="Phobius"/>
    </source>
</evidence>
<keyword evidence="7" id="KW-1185">Reference proteome</keyword>
<dbReference type="NCBIfam" id="TIGR03057">
    <property type="entry name" value="xxxLxxG_by_4"/>
    <property type="match status" value="1"/>
</dbReference>
<feature type="transmembrane region" description="Helical" evidence="5">
    <location>
        <begin position="434"/>
        <end position="455"/>
    </location>
</feature>
<dbReference type="InterPro" id="IPR051328">
    <property type="entry name" value="T7SS_ABC-Transporter"/>
</dbReference>
<organism evidence="6 7">
    <name type="scientific">Lysobacter korlensis</name>
    <dbReference type="NCBI Taxonomy" id="553636"/>
    <lineage>
        <taxon>Bacteria</taxon>
        <taxon>Pseudomonadati</taxon>
        <taxon>Pseudomonadota</taxon>
        <taxon>Gammaproteobacteria</taxon>
        <taxon>Lysobacterales</taxon>
        <taxon>Lysobacteraceae</taxon>
        <taxon>Lysobacter</taxon>
    </lineage>
</organism>
<proteinExistence type="predicted"/>
<dbReference type="Gene3D" id="3.40.1710.10">
    <property type="entry name" value="abc type-2 transporter like domain"/>
    <property type="match status" value="1"/>
</dbReference>
<evidence type="ECO:0000256" key="4">
    <source>
        <dbReference type="ARBA" id="ARBA00023136"/>
    </source>
</evidence>
<accession>A0ABV6RWH3</accession>
<dbReference type="InterPro" id="IPR023908">
    <property type="entry name" value="xxxLxxG_rpt"/>
</dbReference>
<comment type="subcellular location">
    <subcellularLocation>
        <location evidence="1">Membrane</location>
        <topology evidence="1">Multi-pass membrane protein</topology>
    </subcellularLocation>
</comment>
<feature type="transmembrane region" description="Helical" evidence="5">
    <location>
        <begin position="476"/>
        <end position="499"/>
    </location>
</feature>
<protein>
    <submittedName>
        <fullName evidence="6">YhgE/Pip family protein</fullName>
    </submittedName>
</protein>
<keyword evidence="3 5" id="KW-1133">Transmembrane helix</keyword>
<dbReference type="InterPro" id="IPR017501">
    <property type="entry name" value="Phage_infect_YhgE_C"/>
</dbReference>
<keyword evidence="4 5" id="KW-0472">Membrane</keyword>
<dbReference type="RefSeq" id="WP_386673838.1">
    <property type="nucleotide sequence ID" value="NZ_JBHLTG010000007.1"/>
</dbReference>
<dbReference type="NCBIfam" id="TIGR03062">
    <property type="entry name" value="pip_yhgE_Cterm"/>
    <property type="match status" value="1"/>
</dbReference>
<sequence>MTSIQQIPTRTRRTALLTAVVLAVPLAVAGLFAGSLTDASAGKATVPAAIVNNDELVEQRNEDGTTTPVLAGRLLVTELTSGDAGAGVEWQITNEEKAQQALERGDVYAVLTIPEDFSESVVSLSTEDPKQAGLTVETDDTHGYLAGQITDAAGEGLAAVFGDQLSEQFIAGLFSGFGTLGSSLGDAADGAAQLAEGTRELGAGLDELTEGARSAAAGAESSAAGAEQLAGGVRQYTGGVDQLSAGLARLRDSSAGLQSLPQGARDYTDGVAQSSAGLDQVLASPGMAALDPQTRAALEQVAGGLRQLSESGEGLVTGAEGAAQVQSAIAETAGGAAQLAGGSVGLVSGADSFAGGLDSLAGGLDTLAGGAAGAAEGADELADGGDELADGLSAGAAQVPEYSESEVDRIAGVASAPIGLAGSRLRQLDSLAQAMSSLLVPAGLWLGALAIFLAFAGPARRLLASSVSTGRITLHAFGRAALLAVVQALPLVVLLHVALGVEPALLPATFGFSLLIAVSFTAIHLGLVTAFGRGGLILSVVLLALQLTSVGGLYPIEVVSAPFQAISPVLPLTGAVAGMQAILTGAGAGAVVGGALQLTGYAVAALAVAALITSRRRSARALDLVPVAR</sequence>
<dbReference type="InterPro" id="IPR017500">
    <property type="entry name" value="Phage_infect_YhgE_N"/>
</dbReference>
<evidence type="ECO:0000313" key="6">
    <source>
        <dbReference type="EMBL" id="MFC0681326.1"/>
    </source>
</evidence>
<dbReference type="PANTHER" id="PTHR43077">
    <property type="entry name" value="TRANSPORT PERMEASE YVFS-RELATED"/>
    <property type="match status" value="1"/>
</dbReference>
<evidence type="ECO:0000313" key="7">
    <source>
        <dbReference type="Proteomes" id="UP001589896"/>
    </source>
</evidence>
<dbReference type="PANTHER" id="PTHR43077:SF5">
    <property type="entry name" value="PHAGE INFECTION PROTEIN"/>
    <property type="match status" value="1"/>
</dbReference>
<dbReference type="Proteomes" id="UP001589896">
    <property type="component" value="Unassembled WGS sequence"/>
</dbReference>
<evidence type="ECO:0000256" key="2">
    <source>
        <dbReference type="ARBA" id="ARBA00022692"/>
    </source>
</evidence>
<keyword evidence="2 5" id="KW-0812">Transmembrane</keyword>